<dbReference type="Proteomes" id="UP000887579">
    <property type="component" value="Unplaced"/>
</dbReference>
<accession>A0AC34FKX8</accession>
<protein>
    <submittedName>
        <fullName evidence="2">C2 domain-containing protein</fullName>
    </submittedName>
</protein>
<evidence type="ECO:0000313" key="1">
    <source>
        <dbReference type="Proteomes" id="UP000887579"/>
    </source>
</evidence>
<organism evidence="1 2">
    <name type="scientific">Panagrolaimus sp. ES5</name>
    <dbReference type="NCBI Taxonomy" id="591445"/>
    <lineage>
        <taxon>Eukaryota</taxon>
        <taxon>Metazoa</taxon>
        <taxon>Ecdysozoa</taxon>
        <taxon>Nematoda</taxon>
        <taxon>Chromadorea</taxon>
        <taxon>Rhabditida</taxon>
        <taxon>Tylenchina</taxon>
        <taxon>Panagrolaimomorpha</taxon>
        <taxon>Panagrolaimoidea</taxon>
        <taxon>Panagrolaimidae</taxon>
        <taxon>Panagrolaimus</taxon>
    </lineage>
</organism>
<name>A0AC34FKX8_9BILA</name>
<dbReference type="WBParaSite" id="ES5_v2.g17949.t1">
    <property type="protein sequence ID" value="ES5_v2.g17949.t1"/>
    <property type="gene ID" value="ES5_v2.g17949"/>
</dbReference>
<proteinExistence type="predicted"/>
<evidence type="ECO:0000313" key="2">
    <source>
        <dbReference type="WBParaSite" id="ES5_v2.g17949.t1"/>
    </source>
</evidence>
<sequence>MPVIKDLTKAVAAAPTDVLLLYAVSMTLFVLCCLILAAALQQRRQRLNWYEQNLLEIATSPPQYVRCKAFPRLDTNDEESNFDCQMTSPTLPPFSPPIAAPIFLTKPRKQSRIQSSTNVCRPPPIGDLSEAFHVPRCLSTPKNSMFRNPDQSQIDRGLYQTTMDAESGYDDDTACGSCGSIQVALFMDTNLNLLTVELKQGVDLIAKRQDGHPNPYFKVKLDIPESSEAKIQQQSKIYKDTSSPVINEEFFFQVEFKFLKSLKLILTITVTHEKNCV</sequence>
<reference evidence="2" key="1">
    <citation type="submission" date="2022-11" db="UniProtKB">
        <authorList>
            <consortium name="WormBaseParasite"/>
        </authorList>
    </citation>
    <scope>IDENTIFICATION</scope>
</reference>